<gene>
    <name evidence="1" type="ORF">METZ01_LOCUS229083</name>
</gene>
<dbReference type="EMBL" id="UINC01056332">
    <property type="protein sequence ID" value="SVB76229.1"/>
    <property type="molecule type" value="Genomic_DNA"/>
</dbReference>
<reference evidence="1" key="1">
    <citation type="submission" date="2018-05" db="EMBL/GenBank/DDBJ databases">
        <authorList>
            <person name="Lanie J.A."/>
            <person name="Ng W.-L."/>
            <person name="Kazmierczak K.M."/>
            <person name="Andrzejewski T.M."/>
            <person name="Davidsen T.M."/>
            <person name="Wayne K.J."/>
            <person name="Tettelin H."/>
            <person name="Glass J.I."/>
            <person name="Rusch D."/>
            <person name="Podicherti R."/>
            <person name="Tsui H.-C.T."/>
            <person name="Winkler M.E."/>
        </authorList>
    </citation>
    <scope>NUCLEOTIDE SEQUENCE</scope>
</reference>
<evidence type="ECO:0000313" key="1">
    <source>
        <dbReference type="EMBL" id="SVB76229.1"/>
    </source>
</evidence>
<dbReference type="AlphaFoldDB" id="A0A382GMM0"/>
<accession>A0A382GMM0</accession>
<organism evidence="1">
    <name type="scientific">marine metagenome</name>
    <dbReference type="NCBI Taxonomy" id="408172"/>
    <lineage>
        <taxon>unclassified sequences</taxon>
        <taxon>metagenomes</taxon>
        <taxon>ecological metagenomes</taxon>
    </lineage>
</organism>
<protein>
    <submittedName>
        <fullName evidence="1">Uncharacterized protein</fullName>
    </submittedName>
</protein>
<name>A0A382GMM0_9ZZZZ</name>
<proteinExistence type="predicted"/>
<sequence length="116" mass="13732">MLLINTKVYDHDTDRNEWSVEAIFQDGLECIYGPFGDEDHAEEFCKWLDKACLHSEDLFPVRDYSDWPDNAEETWREEESIDYDNNKYRRDMLESEGAFLQLEELLDNEQIGVSNA</sequence>